<protein>
    <submittedName>
        <fullName evidence="1">Uncharacterized protein</fullName>
    </submittedName>
</protein>
<reference evidence="2" key="2">
    <citation type="journal article" date="2017" name="Nat. Plants">
        <title>The Aegilops tauschii genome reveals multiple impacts of transposons.</title>
        <authorList>
            <person name="Zhao G."/>
            <person name="Zou C."/>
            <person name="Li K."/>
            <person name="Wang K."/>
            <person name="Li T."/>
            <person name="Gao L."/>
            <person name="Zhang X."/>
            <person name="Wang H."/>
            <person name="Yang Z."/>
            <person name="Liu X."/>
            <person name="Jiang W."/>
            <person name="Mao L."/>
            <person name="Kong X."/>
            <person name="Jiao Y."/>
            <person name="Jia J."/>
        </authorList>
    </citation>
    <scope>NUCLEOTIDE SEQUENCE [LARGE SCALE GENOMIC DNA]</scope>
    <source>
        <strain evidence="2">cv. AL8/78</strain>
    </source>
</reference>
<reference evidence="1" key="3">
    <citation type="journal article" date="2017" name="Nature">
        <title>Genome sequence of the progenitor of the wheat D genome Aegilops tauschii.</title>
        <authorList>
            <person name="Luo M.C."/>
            <person name="Gu Y.Q."/>
            <person name="Puiu D."/>
            <person name="Wang H."/>
            <person name="Twardziok S.O."/>
            <person name="Deal K.R."/>
            <person name="Huo N."/>
            <person name="Zhu T."/>
            <person name="Wang L."/>
            <person name="Wang Y."/>
            <person name="McGuire P.E."/>
            <person name="Liu S."/>
            <person name="Long H."/>
            <person name="Ramasamy R.K."/>
            <person name="Rodriguez J.C."/>
            <person name="Van S.L."/>
            <person name="Yuan L."/>
            <person name="Wang Z."/>
            <person name="Xia Z."/>
            <person name="Xiao L."/>
            <person name="Anderson O.D."/>
            <person name="Ouyang S."/>
            <person name="Liang Y."/>
            <person name="Zimin A.V."/>
            <person name="Pertea G."/>
            <person name="Qi P."/>
            <person name="Bennetzen J.L."/>
            <person name="Dai X."/>
            <person name="Dawson M.W."/>
            <person name="Muller H.G."/>
            <person name="Kugler K."/>
            <person name="Rivarola-Duarte L."/>
            <person name="Spannagl M."/>
            <person name="Mayer K.F.X."/>
            <person name="Lu F.H."/>
            <person name="Bevan M.W."/>
            <person name="Leroy P."/>
            <person name="Li P."/>
            <person name="You F.M."/>
            <person name="Sun Q."/>
            <person name="Liu Z."/>
            <person name="Lyons E."/>
            <person name="Wicker T."/>
            <person name="Salzberg S.L."/>
            <person name="Devos K.M."/>
            <person name="Dvorak J."/>
        </authorList>
    </citation>
    <scope>NUCLEOTIDE SEQUENCE [LARGE SCALE GENOMIC DNA]</scope>
    <source>
        <strain evidence="1">cv. AL8/78</strain>
    </source>
</reference>
<name>A0A453ITJ0_AEGTS</name>
<reference evidence="1" key="5">
    <citation type="journal article" date="2021" name="G3 (Bethesda)">
        <title>Aegilops tauschii genome assembly Aet v5.0 features greater sequence contiguity and improved annotation.</title>
        <authorList>
            <person name="Wang L."/>
            <person name="Zhu T."/>
            <person name="Rodriguez J.C."/>
            <person name="Deal K.R."/>
            <person name="Dubcovsky J."/>
            <person name="McGuire P.E."/>
            <person name="Lux T."/>
            <person name="Spannagl M."/>
            <person name="Mayer K.F.X."/>
            <person name="Baldrich P."/>
            <person name="Meyers B.C."/>
            <person name="Huo N."/>
            <person name="Gu Y.Q."/>
            <person name="Zhou H."/>
            <person name="Devos K.M."/>
            <person name="Bennetzen J.L."/>
            <person name="Unver T."/>
            <person name="Budak H."/>
            <person name="Gulick P.J."/>
            <person name="Galiba G."/>
            <person name="Kalapos B."/>
            <person name="Nelson D.R."/>
            <person name="Li P."/>
            <person name="You F.M."/>
            <person name="Luo M.C."/>
            <person name="Dvorak J."/>
        </authorList>
    </citation>
    <scope>NUCLEOTIDE SEQUENCE [LARGE SCALE GENOMIC DNA]</scope>
    <source>
        <strain evidence="1">cv. AL8/78</strain>
    </source>
</reference>
<dbReference type="Gramene" id="AET4Gv20676900.1">
    <property type="protein sequence ID" value="AET4Gv20676900.1"/>
    <property type="gene ID" value="AET4Gv20676900"/>
</dbReference>
<keyword evidence="2" id="KW-1185">Reference proteome</keyword>
<evidence type="ECO:0000313" key="1">
    <source>
        <dbReference type="EnsemblPlants" id="AET4Gv20676900.1"/>
    </source>
</evidence>
<reference evidence="2" key="1">
    <citation type="journal article" date="2014" name="Science">
        <title>Ancient hybridizations among the ancestral genomes of bread wheat.</title>
        <authorList>
            <consortium name="International Wheat Genome Sequencing Consortium,"/>
            <person name="Marcussen T."/>
            <person name="Sandve S.R."/>
            <person name="Heier L."/>
            <person name="Spannagl M."/>
            <person name="Pfeifer M."/>
            <person name="Jakobsen K.S."/>
            <person name="Wulff B.B."/>
            <person name="Steuernagel B."/>
            <person name="Mayer K.F."/>
            <person name="Olsen O.A."/>
        </authorList>
    </citation>
    <scope>NUCLEOTIDE SEQUENCE [LARGE SCALE GENOMIC DNA]</scope>
    <source>
        <strain evidence="2">cv. AL8/78</strain>
    </source>
</reference>
<proteinExistence type="predicted"/>
<dbReference type="Proteomes" id="UP000015105">
    <property type="component" value="Chromosome 4D"/>
</dbReference>
<evidence type="ECO:0000313" key="2">
    <source>
        <dbReference type="Proteomes" id="UP000015105"/>
    </source>
</evidence>
<dbReference type="AlphaFoldDB" id="A0A453ITJ0"/>
<accession>A0A453ITJ0</accession>
<reference evidence="1" key="4">
    <citation type="submission" date="2019-03" db="UniProtKB">
        <authorList>
            <consortium name="EnsemblPlants"/>
        </authorList>
    </citation>
    <scope>IDENTIFICATION</scope>
</reference>
<sequence length="82" mass="9722">ISCPFFSRCAGACIDELQHKKPHRELHEMLMRKMLDSLVRVCVDKRSEPSRVLYIRPSQVLFFFLALRVKYKCTFFIHGAYL</sequence>
<organism evidence="1 2">
    <name type="scientific">Aegilops tauschii subsp. strangulata</name>
    <name type="common">Goatgrass</name>
    <dbReference type="NCBI Taxonomy" id="200361"/>
    <lineage>
        <taxon>Eukaryota</taxon>
        <taxon>Viridiplantae</taxon>
        <taxon>Streptophyta</taxon>
        <taxon>Embryophyta</taxon>
        <taxon>Tracheophyta</taxon>
        <taxon>Spermatophyta</taxon>
        <taxon>Magnoliopsida</taxon>
        <taxon>Liliopsida</taxon>
        <taxon>Poales</taxon>
        <taxon>Poaceae</taxon>
        <taxon>BOP clade</taxon>
        <taxon>Pooideae</taxon>
        <taxon>Triticodae</taxon>
        <taxon>Triticeae</taxon>
        <taxon>Triticinae</taxon>
        <taxon>Aegilops</taxon>
    </lineage>
</organism>
<dbReference type="EnsemblPlants" id="AET4Gv20676900.1">
    <property type="protein sequence ID" value="AET4Gv20676900.1"/>
    <property type="gene ID" value="AET4Gv20676900"/>
</dbReference>